<evidence type="ECO:0000313" key="8">
    <source>
        <dbReference type="Proteomes" id="UP000277424"/>
    </source>
</evidence>
<comment type="caution">
    <text evidence="7">The sequence shown here is derived from an EMBL/GenBank/DDBJ whole genome shotgun (WGS) entry which is preliminary data.</text>
</comment>
<dbReference type="InterPro" id="IPR013740">
    <property type="entry name" value="Redoxin"/>
</dbReference>
<feature type="domain" description="Thioredoxin" evidence="6">
    <location>
        <begin position="34"/>
        <end position="171"/>
    </location>
</feature>
<dbReference type="Gene3D" id="3.40.30.10">
    <property type="entry name" value="Glutaredoxin"/>
    <property type="match status" value="1"/>
</dbReference>
<evidence type="ECO:0000256" key="3">
    <source>
        <dbReference type="ARBA" id="ARBA00022748"/>
    </source>
</evidence>
<dbReference type="GO" id="GO:0015036">
    <property type="term" value="F:disulfide oxidoreductase activity"/>
    <property type="evidence" value="ECO:0007669"/>
    <property type="project" value="InterPro"/>
</dbReference>
<dbReference type="Proteomes" id="UP000277424">
    <property type="component" value="Unassembled WGS sequence"/>
</dbReference>
<proteinExistence type="inferred from homology"/>
<dbReference type="PROSITE" id="PS51352">
    <property type="entry name" value="THIOREDOXIN_2"/>
    <property type="match status" value="1"/>
</dbReference>
<dbReference type="AlphaFoldDB" id="A0A420WRJ0"/>
<reference evidence="7 8" key="1">
    <citation type="submission" date="2018-10" db="EMBL/GenBank/DDBJ databases">
        <title>Comparative analysis of microorganisms from saline springs in Andes Mountain Range, Colombia.</title>
        <authorList>
            <person name="Rubin E."/>
        </authorList>
    </citation>
    <scope>NUCLEOTIDE SEQUENCE [LARGE SCALE GENOMIC DNA]</scope>
    <source>
        <strain evidence="7 8">USBA 36</strain>
    </source>
</reference>
<dbReference type="OrthoDB" id="9799347at2"/>
<name>A0A420WRJ0_9PROT</name>
<accession>A0A420WRJ0</accession>
<keyword evidence="3" id="KW-0201">Cytochrome c-type biogenesis</keyword>
<evidence type="ECO:0000256" key="4">
    <source>
        <dbReference type="ARBA" id="ARBA00023157"/>
    </source>
</evidence>
<sequence length="175" mass="19157">MRRLLYLLPVLLFVAVAGYFAVGLTRDPQTLPSAMIDKPVPAFALPPAIEGVPGLSAADLKGQVALVNVFASWCAPCRIEHPLLTSLAREGVTIFGINQKDKPQAVARFLKELGNPYTRIGADADGRVSIDWGVYGVPETYVVDRDGHIRYRHVGVLTAKDIEQTIRPLLREVAR</sequence>
<evidence type="ECO:0000256" key="1">
    <source>
        <dbReference type="ARBA" id="ARBA00004196"/>
    </source>
</evidence>
<dbReference type="RefSeq" id="WP_121218574.1">
    <property type="nucleotide sequence ID" value="NZ_RBIG01000001.1"/>
</dbReference>
<dbReference type="InterPro" id="IPR017937">
    <property type="entry name" value="Thioredoxin_CS"/>
</dbReference>
<dbReference type="InterPro" id="IPR036249">
    <property type="entry name" value="Thioredoxin-like_sf"/>
</dbReference>
<organism evidence="7 8">
    <name type="scientific">Oceanibaculum indicum</name>
    <dbReference type="NCBI Taxonomy" id="526216"/>
    <lineage>
        <taxon>Bacteria</taxon>
        <taxon>Pseudomonadati</taxon>
        <taxon>Pseudomonadota</taxon>
        <taxon>Alphaproteobacteria</taxon>
        <taxon>Rhodospirillales</taxon>
        <taxon>Oceanibaculaceae</taxon>
        <taxon>Oceanibaculum</taxon>
    </lineage>
</organism>
<gene>
    <name evidence="7" type="ORF">BCL74_1388</name>
</gene>
<evidence type="ECO:0000313" key="7">
    <source>
        <dbReference type="EMBL" id="RKQ73599.1"/>
    </source>
</evidence>
<protein>
    <submittedName>
        <fullName evidence="7">Cytochrome c biogenesis protein CcmG/thiol:disulfide interchange protein DsbE</fullName>
    </submittedName>
</protein>
<evidence type="ECO:0000256" key="2">
    <source>
        <dbReference type="ARBA" id="ARBA00007758"/>
    </source>
</evidence>
<dbReference type="GO" id="GO:0017004">
    <property type="term" value="P:cytochrome complex assembly"/>
    <property type="evidence" value="ECO:0007669"/>
    <property type="project" value="UniProtKB-KW"/>
</dbReference>
<dbReference type="GO" id="GO:0030288">
    <property type="term" value="C:outer membrane-bounded periplasmic space"/>
    <property type="evidence" value="ECO:0007669"/>
    <property type="project" value="InterPro"/>
</dbReference>
<dbReference type="PANTHER" id="PTHR42852">
    <property type="entry name" value="THIOL:DISULFIDE INTERCHANGE PROTEIN DSBE"/>
    <property type="match status" value="1"/>
</dbReference>
<evidence type="ECO:0000259" key="6">
    <source>
        <dbReference type="PROSITE" id="PS51352"/>
    </source>
</evidence>
<comment type="similarity">
    <text evidence="2">Belongs to the thioredoxin family. DsbE subfamily.</text>
</comment>
<comment type="subcellular location">
    <subcellularLocation>
        <location evidence="1">Cell envelope</location>
    </subcellularLocation>
</comment>
<dbReference type="EMBL" id="RBIG01000001">
    <property type="protein sequence ID" value="RKQ73599.1"/>
    <property type="molecule type" value="Genomic_DNA"/>
</dbReference>
<dbReference type="InterPro" id="IPR050553">
    <property type="entry name" value="Thioredoxin_ResA/DsbE_sf"/>
</dbReference>
<dbReference type="InterPro" id="IPR004799">
    <property type="entry name" value="Periplasmic_diS_OxRdtase_DsbE"/>
</dbReference>
<dbReference type="PANTHER" id="PTHR42852:SF6">
    <property type="entry name" value="THIOL:DISULFIDE INTERCHANGE PROTEIN DSBE"/>
    <property type="match status" value="1"/>
</dbReference>
<evidence type="ECO:0000256" key="5">
    <source>
        <dbReference type="ARBA" id="ARBA00023284"/>
    </source>
</evidence>
<dbReference type="SUPFAM" id="SSF52833">
    <property type="entry name" value="Thioredoxin-like"/>
    <property type="match status" value="1"/>
</dbReference>
<dbReference type="NCBIfam" id="TIGR00385">
    <property type="entry name" value="dsbE"/>
    <property type="match status" value="1"/>
</dbReference>
<dbReference type="Pfam" id="PF08534">
    <property type="entry name" value="Redoxin"/>
    <property type="match status" value="1"/>
</dbReference>
<dbReference type="PROSITE" id="PS00194">
    <property type="entry name" value="THIOREDOXIN_1"/>
    <property type="match status" value="1"/>
</dbReference>
<dbReference type="CDD" id="cd03010">
    <property type="entry name" value="TlpA_like_DsbE"/>
    <property type="match status" value="1"/>
</dbReference>
<dbReference type="InterPro" id="IPR013766">
    <property type="entry name" value="Thioredoxin_domain"/>
</dbReference>
<keyword evidence="5" id="KW-0676">Redox-active center</keyword>
<keyword evidence="4" id="KW-1015">Disulfide bond</keyword>